<evidence type="ECO:0000313" key="2">
    <source>
        <dbReference type="EMBL" id="QQG36025.1"/>
    </source>
</evidence>
<dbReference type="Proteomes" id="UP000595362">
    <property type="component" value="Chromosome"/>
</dbReference>
<feature type="region of interest" description="Disordered" evidence="1">
    <location>
        <begin position="27"/>
        <end position="53"/>
    </location>
</feature>
<dbReference type="AlphaFoldDB" id="A0A7T5UH43"/>
<proteinExistence type="predicted"/>
<evidence type="ECO:0000313" key="3">
    <source>
        <dbReference type="Proteomes" id="UP000595362"/>
    </source>
</evidence>
<feature type="compositionally biased region" description="Low complexity" evidence="1">
    <location>
        <begin position="27"/>
        <end position="46"/>
    </location>
</feature>
<dbReference type="EMBL" id="CP066681">
    <property type="protein sequence ID" value="QQG36025.1"/>
    <property type="molecule type" value="Genomic_DNA"/>
</dbReference>
<gene>
    <name evidence="2" type="ORF">HYS17_11080</name>
</gene>
<name>A0A7T5UH43_9BACT</name>
<evidence type="ECO:0000256" key="1">
    <source>
        <dbReference type="SAM" id="MobiDB-lite"/>
    </source>
</evidence>
<accession>A0A7T5UH43</accession>
<sequence>MGSLSSRPKAPDAAPIQYVYMPATTATAPSVSTSSAASVPSTAPTPGDEDVKAQARASNLLERRRGRLGTVLTSFRGLLGDSLSGARKTLLGE</sequence>
<protein>
    <submittedName>
        <fullName evidence="2">Uncharacterized protein</fullName>
    </submittedName>
</protein>
<reference evidence="2 3" key="1">
    <citation type="submission" date="2020-07" db="EMBL/GenBank/DDBJ databases">
        <title>Huge and variable diversity of episymbiotic CPR bacteria and DPANN archaea in groundwater ecosystems.</title>
        <authorList>
            <person name="He C.Y."/>
            <person name="Keren R."/>
            <person name="Whittaker M."/>
            <person name="Farag I.F."/>
            <person name="Doudna J."/>
            <person name="Cate J.H.D."/>
            <person name="Banfield J.F."/>
        </authorList>
    </citation>
    <scope>NUCLEOTIDE SEQUENCE [LARGE SCALE GENOMIC DNA]</scope>
    <source>
        <strain evidence="2">NC_groundwater_70_Ag_B-0.1um_54_66</strain>
    </source>
</reference>
<organism evidence="2 3">
    <name type="scientific">Micavibrio aeruginosavorus</name>
    <dbReference type="NCBI Taxonomy" id="349221"/>
    <lineage>
        <taxon>Bacteria</taxon>
        <taxon>Pseudomonadati</taxon>
        <taxon>Bdellovibrionota</taxon>
        <taxon>Bdellovibrionia</taxon>
        <taxon>Bdellovibrionales</taxon>
        <taxon>Pseudobdellovibrionaceae</taxon>
        <taxon>Micavibrio</taxon>
    </lineage>
</organism>